<accession>A0A0E9PNI0</accession>
<protein>
    <submittedName>
        <fullName evidence="1">Uncharacterized protein</fullName>
    </submittedName>
</protein>
<reference evidence="1" key="1">
    <citation type="submission" date="2014-11" db="EMBL/GenBank/DDBJ databases">
        <authorList>
            <person name="Amaro Gonzalez C."/>
        </authorList>
    </citation>
    <scope>NUCLEOTIDE SEQUENCE</scope>
</reference>
<dbReference type="EMBL" id="GBXM01102371">
    <property type="protein sequence ID" value="JAH06206.1"/>
    <property type="molecule type" value="Transcribed_RNA"/>
</dbReference>
<reference evidence="1" key="2">
    <citation type="journal article" date="2015" name="Fish Shellfish Immunol.">
        <title>Early steps in the European eel (Anguilla anguilla)-Vibrio vulnificus interaction in the gills: Role of the RtxA13 toxin.</title>
        <authorList>
            <person name="Callol A."/>
            <person name="Pajuelo D."/>
            <person name="Ebbesson L."/>
            <person name="Teles M."/>
            <person name="MacKenzie S."/>
            <person name="Amaro C."/>
        </authorList>
    </citation>
    <scope>NUCLEOTIDE SEQUENCE</scope>
</reference>
<organism evidence="1">
    <name type="scientific">Anguilla anguilla</name>
    <name type="common">European freshwater eel</name>
    <name type="synonym">Muraena anguilla</name>
    <dbReference type="NCBI Taxonomy" id="7936"/>
    <lineage>
        <taxon>Eukaryota</taxon>
        <taxon>Metazoa</taxon>
        <taxon>Chordata</taxon>
        <taxon>Craniata</taxon>
        <taxon>Vertebrata</taxon>
        <taxon>Euteleostomi</taxon>
        <taxon>Actinopterygii</taxon>
        <taxon>Neopterygii</taxon>
        <taxon>Teleostei</taxon>
        <taxon>Anguilliformes</taxon>
        <taxon>Anguillidae</taxon>
        <taxon>Anguilla</taxon>
    </lineage>
</organism>
<sequence length="38" mass="4249">MEKNTPLSTWADQLMQPRCVCSPNAAVILNSSLCLRRT</sequence>
<evidence type="ECO:0000313" key="1">
    <source>
        <dbReference type="EMBL" id="JAH06206.1"/>
    </source>
</evidence>
<proteinExistence type="predicted"/>
<name>A0A0E9PNI0_ANGAN</name>
<dbReference type="AlphaFoldDB" id="A0A0E9PNI0"/>